<dbReference type="InterPro" id="IPR042194">
    <property type="entry name" value="FHIPEP_1"/>
</dbReference>
<dbReference type="PANTHER" id="PTHR30161:SF1">
    <property type="entry name" value="FLAGELLAR BIOSYNTHESIS PROTEIN FLHA-RELATED"/>
    <property type="match status" value="1"/>
</dbReference>
<feature type="transmembrane region" description="Helical" evidence="7">
    <location>
        <begin position="204"/>
        <end position="226"/>
    </location>
</feature>
<dbReference type="InterPro" id="IPR025505">
    <property type="entry name" value="FHIPEP_CS"/>
</dbReference>
<keyword evidence="8" id="KW-0969">Cilium</keyword>
<evidence type="ECO:0000256" key="7">
    <source>
        <dbReference type="SAM" id="Phobius"/>
    </source>
</evidence>
<dbReference type="EMBL" id="UZWE01000024">
    <property type="protein sequence ID" value="VDS08053.1"/>
    <property type="molecule type" value="Genomic_DNA"/>
</dbReference>
<feature type="transmembrane region" description="Helical" evidence="7">
    <location>
        <begin position="12"/>
        <end position="32"/>
    </location>
</feature>
<dbReference type="GO" id="GO:0005886">
    <property type="term" value="C:plasma membrane"/>
    <property type="evidence" value="ECO:0007669"/>
    <property type="project" value="UniProtKB-SubCell"/>
</dbReference>
<keyword evidence="4 7" id="KW-0812">Transmembrane</keyword>
<keyword evidence="8" id="KW-0282">Flagellum</keyword>
<dbReference type="Gene3D" id="1.10.8.540">
    <property type="entry name" value="FHIPEP family, domain 3"/>
    <property type="match status" value="1"/>
</dbReference>
<dbReference type="GO" id="GO:0009306">
    <property type="term" value="P:protein secretion"/>
    <property type="evidence" value="ECO:0007669"/>
    <property type="project" value="InterPro"/>
</dbReference>
<evidence type="ECO:0000256" key="2">
    <source>
        <dbReference type="ARBA" id="ARBA00008835"/>
    </source>
</evidence>
<protein>
    <submittedName>
        <fullName evidence="8">Flagellar biosynthesis protein FlhA</fullName>
    </submittedName>
</protein>
<dbReference type="PIRSF" id="PIRSF005419">
    <property type="entry name" value="FlhA"/>
    <property type="match status" value="1"/>
</dbReference>
<gene>
    <name evidence="8" type="primary">flhA_2</name>
    <name evidence="8" type="ORF">PARHAE_01234</name>
</gene>
<dbReference type="RefSeq" id="WP_126153727.1">
    <property type="nucleotide sequence ID" value="NZ_UZWE01000024.1"/>
</dbReference>
<comment type="subcellular location">
    <subcellularLocation>
        <location evidence="1">Cell membrane</location>
        <topology evidence="1">Multi-pass membrane protein</topology>
    </subcellularLocation>
</comment>
<comment type="similarity">
    <text evidence="2">Belongs to the FHIPEP (flagella/HR/invasion proteins export pore) family.</text>
</comment>
<evidence type="ECO:0000313" key="8">
    <source>
        <dbReference type="EMBL" id="VDS08053.1"/>
    </source>
</evidence>
<dbReference type="OrthoDB" id="9759185at2"/>
<dbReference type="PRINTS" id="PR00949">
    <property type="entry name" value="TYPE3IMAPROT"/>
</dbReference>
<feature type="transmembrane region" description="Helical" evidence="7">
    <location>
        <begin position="72"/>
        <end position="92"/>
    </location>
</feature>
<dbReference type="Pfam" id="PF00771">
    <property type="entry name" value="FHIPEP"/>
    <property type="match status" value="1"/>
</dbReference>
<dbReference type="GO" id="GO:0044780">
    <property type="term" value="P:bacterial-type flagellum assembly"/>
    <property type="evidence" value="ECO:0007669"/>
    <property type="project" value="TreeGrafter"/>
</dbReference>
<reference evidence="8 9" key="1">
    <citation type="submission" date="2018-12" db="EMBL/GenBank/DDBJ databases">
        <authorList>
            <person name="Criscuolo A."/>
        </authorList>
    </citation>
    <scope>NUCLEOTIDE SEQUENCE [LARGE SCALE GENOMIC DNA]</scope>
    <source>
        <strain evidence="8">ACIP1116241</strain>
    </source>
</reference>
<name>A0A3S4CHP8_9RHOB</name>
<dbReference type="PANTHER" id="PTHR30161">
    <property type="entry name" value="FLAGELLAR EXPORT PROTEIN, MEMBRANE FLHA SUBUNIT-RELATED"/>
    <property type="match status" value="1"/>
</dbReference>
<keyword evidence="8" id="KW-0966">Cell projection</keyword>
<keyword evidence="5 7" id="KW-1133">Transmembrane helix</keyword>
<dbReference type="InterPro" id="IPR001712">
    <property type="entry name" value="T3SS_FHIPEP"/>
</dbReference>
<keyword evidence="3" id="KW-1003">Cell membrane</keyword>
<evidence type="ECO:0000256" key="1">
    <source>
        <dbReference type="ARBA" id="ARBA00004651"/>
    </source>
</evidence>
<evidence type="ECO:0000313" key="9">
    <source>
        <dbReference type="Proteomes" id="UP000270743"/>
    </source>
</evidence>
<evidence type="ECO:0000256" key="5">
    <source>
        <dbReference type="ARBA" id="ARBA00022989"/>
    </source>
</evidence>
<feature type="transmembrane region" description="Helical" evidence="7">
    <location>
        <begin position="112"/>
        <end position="135"/>
    </location>
</feature>
<feature type="transmembrane region" description="Helical" evidence="7">
    <location>
        <begin position="283"/>
        <end position="300"/>
    </location>
</feature>
<dbReference type="Proteomes" id="UP000270743">
    <property type="component" value="Unassembled WGS sequence"/>
</dbReference>
<dbReference type="InterPro" id="IPR042196">
    <property type="entry name" value="FHIPEP_4"/>
</dbReference>
<dbReference type="Gene3D" id="3.40.30.60">
    <property type="entry name" value="FHIPEP family, domain 1"/>
    <property type="match status" value="1"/>
</dbReference>
<feature type="transmembrane region" description="Helical" evidence="7">
    <location>
        <begin position="246"/>
        <end position="263"/>
    </location>
</feature>
<sequence length="698" mass="73943">MTAARRTNRLKSLDTSVLVTGGLVLIVISMVIPLPPAVLDFGFALSIAAAVLILVMASLVERPTDFQAFPMLLLMTLVIRLSLNVSSTRLILTQGHTGTDAAGHIINGFASFVAGGSLMVGLTVFAVISIVNFMVITKGSGRMAEVAARFALDSLPGKQMAIDADLNAGAIDHQEAKGRRARDQQEINFFGSLDGASKFVKGDAVAGIVITLVNLLVGLGIGIVAHGMPVGEAMASYSHLTIGDGLVGQIPAVITSMAAALLLSRGGATDTTARLLSSQLIRGWQPAAVVAAAMLLMSFVPGMPRLLFLAIAAAMAFGAWSLHRKAVSAATVLPDLPAESAAAPRPAARIGDVLDTDEISVEIGSDLVLIALDQARGLGSRITNLRIHIARAYGLILPDVRITDTDDLHPGDYQIRIHGVVRGRGSLRPGAILALGPDTVLQGLTGDAVREPVYLSPARWIDRDAQDDAATQGATVVTPMEVLSTHLMEVVRANLSSLLTLGAMQRQIEELKTLSDSARAERNRRYFDSMIPDKVSPETLLAVLRALLDEKVSIRNLPLIVDAMAEFRGIESVETVYELVRKRLRGQITQQYSDPAGHISALQLHPAWEAEFVRADAETGRAGGGAMTPALSRKLLDAARRAIGAVEPALQTVLVAPDHRRRMLRAVLGSNGIAMPVLGLEEIDPGADLRLIGTIEVG</sequence>
<evidence type="ECO:0000256" key="4">
    <source>
        <dbReference type="ARBA" id="ARBA00022692"/>
    </source>
</evidence>
<accession>A0A3S4CHP8</accession>
<dbReference type="Gene3D" id="3.40.50.12790">
    <property type="entry name" value="FHIPEP family, domain 4"/>
    <property type="match status" value="1"/>
</dbReference>
<proteinExistence type="inferred from homology"/>
<dbReference type="PROSITE" id="PS00994">
    <property type="entry name" value="FHIPEP"/>
    <property type="match status" value="1"/>
</dbReference>
<evidence type="ECO:0000256" key="6">
    <source>
        <dbReference type="ARBA" id="ARBA00023136"/>
    </source>
</evidence>
<keyword evidence="9" id="KW-1185">Reference proteome</keyword>
<organism evidence="8 9">
    <name type="scientific">Paracoccus haematequi</name>
    <dbReference type="NCBI Taxonomy" id="2491866"/>
    <lineage>
        <taxon>Bacteria</taxon>
        <taxon>Pseudomonadati</taxon>
        <taxon>Pseudomonadota</taxon>
        <taxon>Alphaproteobacteria</taxon>
        <taxon>Rhodobacterales</taxon>
        <taxon>Paracoccaceae</taxon>
        <taxon>Paracoccus</taxon>
    </lineage>
</organism>
<evidence type="ECO:0000256" key="3">
    <source>
        <dbReference type="ARBA" id="ARBA00022475"/>
    </source>
</evidence>
<feature type="transmembrane region" description="Helical" evidence="7">
    <location>
        <begin position="38"/>
        <end position="60"/>
    </location>
</feature>
<dbReference type="AlphaFoldDB" id="A0A3S4CHP8"/>
<keyword evidence="6 7" id="KW-0472">Membrane</keyword>
<dbReference type="InterPro" id="IPR042193">
    <property type="entry name" value="FHIPEP_3"/>
</dbReference>